<dbReference type="InterPro" id="IPR010730">
    <property type="entry name" value="HET"/>
</dbReference>
<dbReference type="Pfam" id="PF06985">
    <property type="entry name" value="HET"/>
    <property type="match status" value="1"/>
</dbReference>
<reference evidence="2" key="1">
    <citation type="submission" date="2023-06" db="EMBL/GenBank/DDBJ databases">
        <title>Genome-scale phylogeny and comparative genomics of the fungal order Sordariales.</title>
        <authorList>
            <consortium name="Lawrence Berkeley National Laboratory"/>
            <person name="Hensen N."/>
            <person name="Bonometti L."/>
            <person name="Westerberg I."/>
            <person name="Brannstrom I.O."/>
            <person name="Guillou S."/>
            <person name="Cros-Aarteil S."/>
            <person name="Calhoun S."/>
            <person name="Haridas S."/>
            <person name="Kuo A."/>
            <person name="Mondo S."/>
            <person name="Pangilinan J."/>
            <person name="Riley R."/>
            <person name="LaButti K."/>
            <person name="Andreopoulos B."/>
            <person name="Lipzen A."/>
            <person name="Chen C."/>
            <person name="Yanf M."/>
            <person name="Daum C."/>
            <person name="Ng V."/>
            <person name="Clum A."/>
            <person name="Steindorff A."/>
            <person name="Ohm R."/>
            <person name="Martin F."/>
            <person name="Silar P."/>
            <person name="Natvig D."/>
            <person name="Lalanne C."/>
            <person name="Gautier V."/>
            <person name="Ament-velasquez S.L."/>
            <person name="Kruys A."/>
            <person name="Hutchinson M.I."/>
            <person name="Powell A.J."/>
            <person name="Barry K."/>
            <person name="Miller A.N."/>
            <person name="Grigoriev I.V."/>
            <person name="Debuchy R."/>
            <person name="Gladieux P."/>
            <person name="Thoren M.H."/>
            <person name="Johannesson H."/>
        </authorList>
    </citation>
    <scope>NUCLEOTIDE SEQUENCE</scope>
    <source>
        <strain evidence="2">SMH3391-2</strain>
    </source>
</reference>
<dbReference type="AlphaFoldDB" id="A0AA39TMH2"/>
<dbReference type="Proteomes" id="UP001174934">
    <property type="component" value="Unassembled WGS sequence"/>
</dbReference>
<comment type="caution">
    <text evidence="2">The sequence shown here is derived from an EMBL/GenBank/DDBJ whole genome shotgun (WGS) entry which is preliminary data.</text>
</comment>
<gene>
    <name evidence="2" type="ORF">B0T17DRAFT_603166</name>
</gene>
<protein>
    <submittedName>
        <fullName evidence="2">Heterokaryon incompatibility protein-domain-containing protein</fullName>
    </submittedName>
</protein>
<feature type="domain" description="Heterokaryon incompatibility" evidence="1">
    <location>
        <begin position="234"/>
        <end position="387"/>
    </location>
</feature>
<keyword evidence="3" id="KW-1185">Reference proteome</keyword>
<evidence type="ECO:0000259" key="1">
    <source>
        <dbReference type="Pfam" id="PF06985"/>
    </source>
</evidence>
<dbReference type="EMBL" id="JAULSR010000010">
    <property type="protein sequence ID" value="KAK0610521.1"/>
    <property type="molecule type" value="Genomic_DNA"/>
</dbReference>
<organism evidence="2 3">
    <name type="scientific">Bombardia bombarda</name>
    <dbReference type="NCBI Taxonomy" id="252184"/>
    <lineage>
        <taxon>Eukaryota</taxon>
        <taxon>Fungi</taxon>
        <taxon>Dikarya</taxon>
        <taxon>Ascomycota</taxon>
        <taxon>Pezizomycotina</taxon>
        <taxon>Sordariomycetes</taxon>
        <taxon>Sordariomycetidae</taxon>
        <taxon>Sordariales</taxon>
        <taxon>Lasiosphaeriaceae</taxon>
        <taxon>Bombardia</taxon>
    </lineage>
</organism>
<evidence type="ECO:0000313" key="2">
    <source>
        <dbReference type="EMBL" id="KAK0610521.1"/>
    </source>
</evidence>
<name>A0AA39TMH2_9PEZI</name>
<sequence>MLPYMYACTYAAQFKSNIWRLELGITFPIASHTFETCSTEAPVKQTTRTASMASRHDEEFCSRCSKLVTYDGLLKLKSGERFELGPVRDVLSNTKCRFCLALKSCIGENLAQDEDVHGGPVNVCLVPEEYGVRICTGSQRLGSRSLVTSDTFILVADEVRKPNKSSSAPLTDVSSETVFSMARSWLRTCEETHKNCRRDITVPLLPSRVIDVNPGVVGVAARILETVKGQRARYLCLSYCWGGPQKIMATRASIQSLTQEIPVQDLGLTIQDAIETTRRLGFRYLWVDALCVVQDDDRDKLTEIPEMGSIFHNATATISAAISSSSYSGFLRVSRDASMKQHLGGHDFQITLPNNTTTTVSLFFFDHTNFSRGPTYPLSARAWALQEDVLSQRKLVFSNYELLVECHGECGSSRWQPWPLRESFIKYTDPSSYSQFWMLVDKERMGDGIKYLAPASTATSLIIAYSRRLLTDPEDRLHAFQGIADMVGARIGETVRFGIFLSLPVTLAWWTLHPAKVRSSRAPTWSWASLDCGVSCFSPVDSDLSIKASMRLDDHGSDGRKLLVNGRVIEGADWDSNRHPDDAYDYIRKPPVIREGRGISLDIEGELPNPRDRTYLCLFRFKIWDCVLVLERIGPGLYRRTGLYEGNAFVGAWSEKPHVLRTNGRPVQGDFVQELEACLESMNNALMEAAFEAGDICLRWDVHMRGMETLLWKHYFPNSKFPLMMSQIEHDGPFSTEYHNYRKDQIAQGRIQPPMSLFGNSDKCCSVGFQEIAADLLQKRKIHQKSDA</sequence>
<dbReference type="PANTHER" id="PTHR33112">
    <property type="entry name" value="DOMAIN PROTEIN, PUTATIVE-RELATED"/>
    <property type="match status" value="1"/>
</dbReference>
<accession>A0AA39TMH2</accession>
<proteinExistence type="predicted"/>
<evidence type="ECO:0000313" key="3">
    <source>
        <dbReference type="Proteomes" id="UP001174934"/>
    </source>
</evidence>
<dbReference type="PANTHER" id="PTHR33112:SF16">
    <property type="entry name" value="HETEROKARYON INCOMPATIBILITY DOMAIN-CONTAINING PROTEIN"/>
    <property type="match status" value="1"/>
</dbReference>